<proteinExistence type="predicted"/>
<dbReference type="EMBL" id="VXOY01000014">
    <property type="protein sequence ID" value="MYE38227.1"/>
    <property type="molecule type" value="Genomic_DNA"/>
</dbReference>
<reference evidence="1 2" key="1">
    <citation type="submission" date="2019-09" db="EMBL/GenBank/DDBJ databases">
        <title>Characterisation of the sponge microbiome using genome-centric metagenomics.</title>
        <authorList>
            <person name="Engelberts J.P."/>
            <person name="Robbins S.J."/>
            <person name="De Goeij J.M."/>
            <person name="Aranda M."/>
            <person name="Bell S.C."/>
            <person name="Webster N.S."/>
        </authorList>
    </citation>
    <scope>NUCLEOTIDE SEQUENCE [LARGE SCALE GENOMIC DNA]</scope>
    <source>
        <strain evidence="1">SB0662_bin_43</strain>
    </source>
</reference>
<protein>
    <submittedName>
        <fullName evidence="1">Uncharacterized protein</fullName>
    </submittedName>
</protein>
<evidence type="ECO:0000313" key="1">
    <source>
        <dbReference type="EMBL" id="MYE38227.1"/>
    </source>
</evidence>
<gene>
    <name evidence="1" type="ORF">F4X82_01755</name>
</gene>
<organism evidence="1 2">
    <name type="scientific">Candidatus Spechtbacteria bacterium SB0662_bin_43</name>
    <dbReference type="NCBI Taxonomy" id="2604897"/>
    <lineage>
        <taxon>Bacteria</taxon>
        <taxon>Candidatus Spechtiibacteriota</taxon>
    </lineage>
</organism>
<comment type="caution">
    <text evidence="1">The sequence shown here is derived from an EMBL/GenBank/DDBJ whole genome shotgun (WGS) entry which is preliminary data.</text>
</comment>
<name>A0A845DA42_9BACT</name>
<dbReference type="Proteomes" id="UP000449092">
    <property type="component" value="Unassembled WGS sequence"/>
</dbReference>
<dbReference type="AlphaFoldDB" id="A0A845DA42"/>
<sequence>MMEKYIVSVVFEKEEDASKYLDSLVGNEPEGSACATHYYKKNIGGQSGCRKACEEKNEIK</sequence>
<accession>A0A845DA42</accession>
<evidence type="ECO:0000313" key="2">
    <source>
        <dbReference type="Proteomes" id="UP000449092"/>
    </source>
</evidence>